<keyword evidence="3" id="KW-0479">Metal-binding</keyword>
<dbReference type="InterPro" id="IPR006314">
    <property type="entry name" value="Dyp_peroxidase"/>
</dbReference>
<proteinExistence type="predicted"/>
<keyword evidence="5" id="KW-0408">Iron</keyword>
<dbReference type="PANTHER" id="PTHR30521:SF0">
    <property type="entry name" value="DYP-TYPE PEROXIDASE FAMILY PROTEIN"/>
    <property type="match status" value="1"/>
</dbReference>
<accession>A0A7C3QWW8</accession>
<feature type="domain" description="Dyp-type peroxidase C-terminal" evidence="7">
    <location>
        <begin position="128"/>
        <end position="282"/>
    </location>
</feature>
<protein>
    <submittedName>
        <fullName evidence="8">Dyp-type peroxidase</fullName>
    </submittedName>
</protein>
<dbReference type="NCBIfam" id="TIGR01413">
    <property type="entry name" value="Dyp_perox_fam"/>
    <property type="match status" value="1"/>
</dbReference>
<sequence length="294" mass="32290">MVKDLAQPALFFSPPPYGQSLFFSLRTELSGEKALEYLSSGFDPATGILGIGEPLVRKFSKQVPGLRTFPALSGPGFSVPSTQKSLWAFLYGSDRSEVFNRSDHLISSLAPAFLLEDSMETFTYAGGKDLTGYEDGTENPPPRESPSVALVSEGKGMAGSSFAGVQRWVHDLEHFRSLPPKTQDHIIGREKSSNEEIPDAPASAHVKRSGQETFSPAATMVRRSMPWSRGGQQGLEFVSFGRSLDPFDRILRRMVGLEDGISDALFTFSQPVSGGYYWCPPVRENRIDLSWLEG</sequence>
<evidence type="ECO:0000259" key="7">
    <source>
        <dbReference type="Pfam" id="PF20628"/>
    </source>
</evidence>
<comment type="caution">
    <text evidence="8">The sequence shown here is derived from an EMBL/GenBank/DDBJ whole genome shotgun (WGS) entry which is preliminary data.</text>
</comment>
<gene>
    <name evidence="8" type="ORF">ENX03_07105</name>
</gene>
<keyword evidence="2 8" id="KW-0575">Peroxidase</keyword>
<dbReference type="AlphaFoldDB" id="A0A7C3QWW8"/>
<dbReference type="GO" id="GO:0005829">
    <property type="term" value="C:cytosol"/>
    <property type="evidence" value="ECO:0007669"/>
    <property type="project" value="TreeGrafter"/>
</dbReference>
<evidence type="ECO:0000256" key="3">
    <source>
        <dbReference type="ARBA" id="ARBA00022723"/>
    </source>
</evidence>
<reference evidence="8" key="1">
    <citation type="journal article" date="2020" name="mSystems">
        <title>Genome- and Community-Level Interaction Insights into Carbon Utilization and Element Cycling Functions of Hydrothermarchaeota in Hydrothermal Sediment.</title>
        <authorList>
            <person name="Zhou Z."/>
            <person name="Liu Y."/>
            <person name="Xu W."/>
            <person name="Pan J."/>
            <person name="Luo Z.H."/>
            <person name="Li M."/>
        </authorList>
    </citation>
    <scope>NUCLEOTIDE SEQUENCE [LARGE SCALE GENOMIC DNA]</scope>
    <source>
        <strain evidence="8">SpSt-902</strain>
    </source>
</reference>
<evidence type="ECO:0000256" key="4">
    <source>
        <dbReference type="ARBA" id="ARBA00023002"/>
    </source>
</evidence>
<keyword evidence="4" id="KW-0560">Oxidoreductase</keyword>
<evidence type="ECO:0000256" key="5">
    <source>
        <dbReference type="ARBA" id="ARBA00023004"/>
    </source>
</evidence>
<comment type="cofactor">
    <cofactor evidence="1">
        <name>heme b</name>
        <dbReference type="ChEBI" id="CHEBI:60344"/>
    </cofactor>
</comment>
<evidence type="ECO:0000313" key="8">
    <source>
        <dbReference type="EMBL" id="HFT93688.1"/>
    </source>
</evidence>
<dbReference type="PROSITE" id="PS51404">
    <property type="entry name" value="DYP_PEROXIDASE"/>
    <property type="match status" value="1"/>
</dbReference>
<evidence type="ECO:0000256" key="6">
    <source>
        <dbReference type="SAM" id="MobiDB-lite"/>
    </source>
</evidence>
<dbReference type="InterPro" id="IPR048328">
    <property type="entry name" value="Dyp_perox_C"/>
</dbReference>
<feature type="region of interest" description="Disordered" evidence="6">
    <location>
        <begin position="192"/>
        <end position="211"/>
    </location>
</feature>
<dbReference type="Pfam" id="PF20628">
    <property type="entry name" value="Dyp_perox_C"/>
    <property type="match status" value="1"/>
</dbReference>
<name>A0A7C3QWW8_9BACT</name>
<organism evidence="8">
    <name type="scientific">Leptospirillum ferriphilum</name>
    <dbReference type="NCBI Taxonomy" id="178606"/>
    <lineage>
        <taxon>Bacteria</taxon>
        <taxon>Pseudomonadati</taxon>
        <taxon>Nitrospirota</taxon>
        <taxon>Nitrospiria</taxon>
        <taxon>Nitrospirales</taxon>
        <taxon>Nitrospiraceae</taxon>
        <taxon>Leptospirillum</taxon>
    </lineage>
</organism>
<dbReference type="EMBL" id="DTMM01000147">
    <property type="protein sequence ID" value="HFT93688.1"/>
    <property type="molecule type" value="Genomic_DNA"/>
</dbReference>
<dbReference type="GO" id="GO:0046872">
    <property type="term" value="F:metal ion binding"/>
    <property type="evidence" value="ECO:0007669"/>
    <property type="project" value="UniProtKB-KW"/>
</dbReference>
<dbReference type="SUPFAM" id="SSF54909">
    <property type="entry name" value="Dimeric alpha+beta barrel"/>
    <property type="match status" value="1"/>
</dbReference>
<evidence type="ECO:0000256" key="2">
    <source>
        <dbReference type="ARBA" id="ARBA00022559"/>
    </source>
</evidence>
<evidence type="ECO:0000256" key="1">
    <source>
        <dbReference type="ARBA" id="ARBA00001970"/>
    </source>
</evidence>
<dbReference type="GO" id="GO:0020037">
    <property type="term" value="F:heme binding"/>
    <property type="evidence" value="ECO:0007669"/>
    <property type="project" value="InterPro"/>
</dbReference>
<dbReference type="GO" id="GO:0004601">
    <property type="term" value="F:peroxidase activity"/>
    <property type="evidence" value="ECO:0007669"/>
    <property type="project" value="UniProtKB-KW"/>
</dbReference>
<dbReference type="InterPro" id="IPR011008">
    <property type="entry name" value="Dimeric_a/b-barrel"/>
</dbReference>
<dbReference type="PANTHER" id="PTHR30521">
    <property type="entry name" value="DEFERROCHELATASE/PEROXIDASE"/>
    <property type="match status" value="1"/>
</dbReference>